<accession>Q0YUV8</accession>
<dbReference type="InterPro" id="IPR004421">
    <property type="entry name" value="Carbamoyltransferase_HypF"/>
</dbReference>
<dbReference type="PROSITE" id="PS51160">
    <property type="entry name" value="ACYLPHOSPHATASE_3"/>
    <property type="match status" value="1"/>
</dbReference>
<dbReference type="Pfam" id="PF22521">
    <property type="entry name" value="HypF_C_2"/>
    <property type="match status" value="1"/>
</dbReference>
<dbReference type="GO" id="GO:0003998">
    <property type="term" value="F:acylphosphatase activity"/>
    <property type="evidence" value="ECO:0007669"/>
    <property type="project" value="UniProtKB-EC"/>
</dbReference>
<dbReference type="PROSITE" id="PS00150">
    <property type="entry name" value="ACYLPHOSPHATASE_1"/>
    <property type="match status" value="1"/>
</dbReference>
<dbReference type="SUPFAM" id="SSF53067">
    <property type="entry name" value="Actin-like ATPase domain"/>
    <property type="match status" value="1"/>
</dbReference>
<dbReference type="InterPro" id="IPR006070">
    <property type="entry name" value="Sua5-like_dom"/>
</dbReference>
<evidence type="ECO:0000256" key="5">
    <source>
        <dbReference type="ARBA" id="ARBA00022771"/>
    </source>
</evidence>
<dbReference type="Pfam" id="PF07503">
    <property type="entry name" value="zf-HYPF"/>
    <property type="match status" value="2"/>
</dbReference>
<comment type="caution">
    <text evidence="12">The sequence shown here is derived from an EMBL/GenBank/DDBJ whole genome shotgun (WGS) entry which is preliminary data.</text>
</comment>
<evidence type="ECO:0000256" key="8">
    <source>
        <dbReference type="PIRNR" id="PIRNR006256"/>
    </source>
</evidence>
<gene>
    <name evidence="12" type="ORF">CferDRAFT_1935</name>
</gene>
<dbReference type="Pfam" id="PF17788">
    <property type="entry name" value="HypF_C"/>
    <property type="match status" value="1"/>
</dbReference>
<dbReference type="PANTHER" id="PTHR42959">
    <property type="entry name" value="CARBAMOYLTRANSFERASE"/>
    <property type="match status" value="1"/>
</dbReference>
<keyword evidence="9" id="KW-0378">Hydrolase</keyword>
<evidence type="ECO:0000259" key="11">
    <source>
        <dbReference type="PROSITE" id="PS51163"/>
    </source>
</evidence>
<dbReference type="UniPathway" id="UPA00335"/>
<dbReference type="PIRSF" id="PIRSF006256">
    <property type="entry name" value="CMPcnvr_hdrg_mat"/>
    <property type="match status" value="1"/>
</dbReference>
<proteinExistence type="inferred from homology"/>
<dbReference type="InterPro" id="IPR017968">
    <property type="entry name" value="Acylphosphatase_CS"/>
</dbReference>
<dbReference type="InterPro" id="IPR017945">
    <property type="entry name" value="DHBP_synth_RibB-like_a/b_dom"/>
</dbReference>
<feature type="domain" description="Acylphosphatase-like" evidence="10">
    <location>
        <begin position="23"/>
        <end position="109"/>
    </location>
</feature>
<dbReference type="Gene3D" id="3.30.420.40">
    <property type="match status" value="1"/>
</dbReference>
<dbReference type="InterPro" id="IPR043129">
    <property type="entry name" value="ATPase_NBD"/>
</dbReference>
<dbReference type="Pfam" id="PF00708">
    <property type="entry name" value="Acylphosphatase"/>
    <property type="match status" value="1"/>
</dbReference>
<evidence type="ECO:0000256" key="1">
    <source>
        <dbReference type="ARBA" id="ARBA00004711"/>
    </source>
</evidence>
<dbReference type="GO" id="GO:0003725">
    <property type="term" value="F:double-stranded RNA binding"/>
    <property type="evidence" value="ECO:0007669"/>
    <property type="project" value="InterPro"/>
</dbReference>
<dbReference type="InterPro" id="IPR041440">
    <property type="entry name" value="HypF_C"/>
</dbReference>
<feature type="domain" description="YrdC-like" evidence="11">
    <location>
        <begin position="219"/>
        <end position="404"/>
    </location>
</feature>
<feature type="active site" evidence="9">
    <location>
        <position position="56"/>
    </location>
</feature>
<dbReference type="Proteomes" id="UP000004162">
    <property type="component" value="Unassembled WGS sequence"/>
</dbReference>
<reference evidence="12 13" key="1">
    <citation type="submission" date="2006-07" db="EMBL/GenBank/DDBJ databases">
        <title>Annotation of the draft genome assembly of Chlorobium ferroxidans DSM 13031.</title>
        <authorList>
            <consortium name="US DOE Joint Genome Institute (JGI-ORNL)"/>
            <person name="Larimer F."/>
            <person name="Land M."/>
            <person name="Hauser L."/>
        </authorList>
    </citation>
    <scope>NUCLEOTIDE SEQUENCE [LARGE SCALE GENOMIC DNA]</scope>
    <source>
        <strain evidence="12 13">DSM 13031</strain>
    </source>
</reference>
<evidence type="ECO:0000313" key="12">
    <source>
        <dbReference type="EMBL" id="EAT59928.1"/>
    </source>
</evidence>
<dbReference type="Gene3D" id="3.30.420.360">
    <property type="match status" value="1"/>
</dbReference>
<evidence type="ECO:0000256" key="9">
    <source>
        <dbReference type="PROSITE-ProRule" id="PRU00520"/>
    </source>
</evidence>
<comment type="pathway">
    <text evidence="1">Protein modification; [NiFe] hydrogenase maturation.</text>
</comment>
<dbReference type="EMBL" id="AASE01000001">
    <property type="protein sequence ID" value="EAT59928.1"/>
    <property type="molecule type" value="Genomic_DNA"/>
</dbReference>
<evidence type="ECO:0000256" key="4">
    <source>
        <dbReference type="ARBA" id="ARBA00022723"/>
    </source>
</evidence>
<evidence type="ECO:0000313" key="13">
    <source>
        <dbReference type="Proteomes" id="UP000004162"/>
    </source>
</evidence>
<keyword evidence="6" id="KW-0862">Zinc</keyword>
<dbReference type="Pfam" id="PF01300">
    <property type="entry name" value="Sua5_yciO_yrdC"/>
    <property type="match status" value="1"/>
</dbReference>
<keyword evidence="13" id="KW-1185">Reference proteome</keyword>
<comment type="similarity">
    <text evidence="2 8">Belongs to the carbamoyltransferase HypF family.</text>
</comment>
<evidence type="ECO:0000259" key="10">
    <source>
        <dbReference type="PROSITE" id="PS51160"/>
    </source>
</evidence>
<name>Q0YUV8_9CHLB</name>
<dbReference type="GO" id="GO:0008270">
    <property type="term" value="F:zinc ion binding"/>
    <property type="evidence" value="ECO:0007669"/>
    <property type="project" value="UniProtKB-KW"/>
</dbReference>
<dbReference type="GO" id="GO:0051604">
    <property type="term" value="P:protein maturation"/>
    <property type="evidence" value="ECO:0007669"/>
    <property type="project" value="TreeGrafter"/>
</dbReference>
<dbReference type="Gene3D" id="3.90.870.50">
    <property type="match status" value="1"/>
</dbReference>
<evidence type="ECO:0000256" key="2">
    <source>
        <dbReference type="ARBA" id="ARBA00008097"/>
    </source>
</evidence>
<feature type="active site" evidence="9">
    <location>
        <position position="38"/>
    </location>
</feature>
<sequence length="776" mass="84456">MAAVDRKQTETALNSATVAVEERRRISISGIVQGVGFRPFVYRLAVSSGLKGFIRNTPSGVLIEVQGASPLLDLFSHAVRQDAPPLARIETVEEKLIDSLPEENFVIGYSSAGSEVETLIPPDIALCEECRKELFDPANRRFRYPFINCTNCGPRYTIVSRLPYDRPFTSMHTFAMCGECECEYRDPLDRRFHAEPTACPVCGPALQLVDASGRTSVADDVLAETSTILRSGGIIALKGVGGFHLAVDASNEDAVRRLRARKGREAKPFAVMMRDAVITGRYCELSDGELAALNAAEAPIVLLKKRDGTALAPSVAPESDRLGVMLAYSPLHALLFDGSPEVLVMTSANFSEEPITSENDDAVKRLQGIADAFLLHNRPIYLKCDDSVTIHLSGKLRQLRRSRGYVPAPVYLRESGPSVLGTGGELKNTIALLKDSHAILSQHIGDMKNFESYRHFEHVARHLQHLFQVSPELVVHDLHPDYMTTLWAARQELPRLGVQHHHAHLASCLAEQREEGPAIGLILDGTGYGFDGRIWGGELLVGDCGGAERFASLEPMPLPGGEAAIMQPWRAAVGYLFRSFSEMPELPFMKGRSIEPVVELLEKQVGIYETSSCGRLFDAIAALCGLKGEISYEGEAAVALTHAAGGSAGDSAFSYGLQEENGRWIMLVSPIVRDAAAAVLHGVSVAEISRRFHRTLLDCFQEIIARASMATGIKTVALSGGVFQNALLFETLIRELEAGGYRVLAHSLVPSNDGGLSLGQAMIGREYLKGNYRGVH</sequence>
<evidence type="ECO:0000256" key="6">
    <source>
        <dbReference type="ARBA" id="ARBA00022833"/>
    </source>
</evidence>
<dbReference type="SUPFAM" id="SSF55821">
    <property type="entry name" value="YrdC/RibB"/>
    <property type="match status" value="1"/>
</dbReference>
<organism evidence="12 13">
    <name type="scientific">Chlorobium ferrooxidans DSM 13031</name>
    <dbReference type="NCBI Taxonomy" id="377431"/>
    <lineage>
        <taxon>Bacteria</taxon>
        <taxon>Pseudomonadati</taxon>
        <taxon>Chlorobiota</taxon>
        <taxon>Chlorobiia</taxon>
        <taxon>Chlorobiales</taxon>
        <taxon>Chlorobiaceae</taxon>
        <taxon>Chlorobium/Pelodictyon group</taxon>
        <taxon>Chlorobium</taxon>
    </lineage>
</organism>
<dbReference type="InterPro" id="IPR001792">
    <property type="entry name" value="Acylphosphatase-like_dom"/>
</dbReference>
<keyword evidence="5" id="KW-0863">Zinc-finger</keyword>
<dbReference type="EC" id="6.2.-.-" evidence="8"/>
<dbReference type="OrthoDB" id="9808093at2"/>
<evidence type="ECO:0000256" key="3">
    <source>
        <dbReference type="ARBA" id="ARBA00022598"/>
    </source>
</evidence>
<keyword evidence="4" id="KW-0479">Metal-binding</keyword>
<comment type="catalytic activity">
    <reaction evidence="7">
        <text>C-terminal L-cysteinyl-[HypE protein] + carbamoyl phosphate + ATP + H2O = C-terminal S-carboxamide-L-cysteinyl-[HypE protein] + AMP + phosphate + diphosphate + H(+)</text>
        <dbReference type="Rhea" id="RHEA:55636"/>
        <dbReference type="Rhea" id="RHEA-COMP:14247"/>
        <dbReference type="Rhea" id="RHEA-COMP:14392"/>
        <dbReference type="ChEBI" id="CHEBI:15377"/>
        <dbReference type="ChEBI" id="CHEBI:15378"/>
        <dbReference type="ChEBI" id="CHEBI:30616"/>
        <dbReference type="ChEBI" id="CHEBI:33019"/>
        <dbReference type="ChEBI" id="CHEBI:43474"/>
        <dbReference type="ChEBI" id="CHEBI:58228"/>
        <dbReference type="ChEBI" id="CHEBI:76913"/>
        <dbReference type="ChEBI" id="CHEBI:139126"/>
        <dbReference type="ChEBI" id="CHEBI:456215"/>
    </reaction>
</comment>
<dbReference type="PANTHER" id="PTHR42959:SF1">
    <property type="entry name" value="CARBAMOYLTRANSFERASE HYPF"/>
    <property type="match status" value="1"/>
</dbReference>
<dbReference type="PROSITE" id="PS51163">
    <property type="entry name" value="YRDC"/>
    <property type="match status" value="1"/>
</dbReference>
<dbReference type="GO" id="GO:0016874">
    <property type="term" value="F:ligase activity"/>
    <property type="evidence" value="ECO:0007669"/>
    <property type="project" value="UniProtKB-UniRule"/>
</dbReference>
<dbReference type="Gene3D" id="3.30.110.120">
    <property type="match status" value="1"/>
</dbReference>
<dbReference type="InterPro" id="IPR051060">
    <property type="entry name" value="Carbamoyltrans_HypF-like"/>
</dbReference>
<dbReference type="GO" id="GO:0016743">
    <property type="term" value="F:carboxyl- or carbamoyltransferase activity"/>
    <property type="evidence" value="ECO:0007669"/>
    <property type="project" value="UniProtKB-UniRule"/>
</dbReference>
<comment type="catalytic activity">
    <reaction evidence="9">
        <text>an acyl phosphate + H2O = a carboxylate + phosphate + H(+)</text>
        <dbReference type="Rhea" id="RHEA:14965"/>
        <dbReference type="ChEBI" id="CHEBI:15377"/>
        <dbReference type="ChEBI" id="CHEBI:15378"/>
        <dbReference type="ChEBI" id="CHEBI:29067"/>
        <dbReference type="ChEBI" id="CHEBI:43474"/>
        <dbReference type="ChEBI" id="CHEBI:59918"/>
        <dbReference type="EC" id="3.6.1.7"/>
    </reaction>
</comment>
<reference evidence="12 13" key="2">
    <citation type="submission" date="2006-07" db="EMBL/GenBank/DDBJ databases">
        <title>Sequencing of the draft genome and assembly of Chlorobium ferroxidans DSM 13031.</title>
        <authorList>
            <consortium name="US DOE Joint Genome Institute (JGI-PGF)"/>
            <person name="Copeland A."/>
            <person name="Lucas S."/>
            <person name="Lapidus A."/>
            <person name="Barry K."/>
            <person name="Glavina del Rio T."/>
            <person name="Dalin E."/>
            <person name="Tice H."/>
            <person name="Bruce D."/>
            <person name="Pitluck S."/>
            <person name="Richardson P."/>
        </authorList>
    </citation>
    <scope>NUCLEOTIDE SEQUENCE [LARGE SCALE GENOMIC DNA]</scope>
    <source>
        <strain evidence="12 13">DSM 13031</strain>
    </source>
</reference>
<evidence type="ECO:0000256" key="7">
    <source>
        <dbReference type="ARBA" id="ARBA00048220"/>
    </source>
</evidence>
<protein>
    <recommendedName>
        <fullName evidence="8">Carbamoyltransferase</fullName>
        <ecNumber evidence="8">6.2.-.-</ecNumber>
    </recommendedName>
</protein>
<dbReference type="AlphaFoldDB" id="Q0YUV8"/>
<dbReference type="InterPro" id="IPR036046">
    <property type="entry name" value="Acylphosphatase-like_dom_sf"/>
</dbReference>
<dbReference type="RefSeq" id="WP_006365200.1">
    <property type="nucleotide sequence ID" value="NZ_AASE01000001.1"/>
</dbReference>
<dbReference type="SUPFAM" id="SSF54975">
    <property type="entry name" value="Acylphosphatase/BLUF domain-like"/>
    <property type="match status" value="1"/>
</dbReference>
<dbReference type="NCBIfam" id="TIGR00143">
    <property type="entry name" value="hypF"/>
    <property type="match status" value="1"/>
</dbReference>
<dbReference type="InterPro" id="IPR055128">
    <property type="entry name" value="HypF_C_2"/>
</dbReference>
<dbReference type="InterPro" id="IPR011125">
    <property type="entry name" value="Znf_HypF"/>
</dbReference>
<keyword evidence="3" id="KW-0436">Ligase</keyword>